<comment type="caution">
    <text evidence="2">The sequence shown here is derived from an EMBL/GenBank/DDBJ whole genome shotgun (WGS) entry which is preliminary data.</text>
</comment>
<dbReference type="InterPro" id="IPR029526">
    <property type="entry name" value="PGBD"/>
</dbReference>
<gene>
    <name evidence="2" type="ORF">NQ314_001980</name>
</gene>
<reference evidence="2" key="1">
    <citation type="journal article" date="2023" name="Insect Mol. Biol.">
        <title>Genome sequencing provides insights into the evolution of gene families encoding plant cell wall-degrading enzymes in longhorned beetles.</title>
        <authorList>
            <person name="Shin N.R."/>
            <person name="Okamura Y."/>
            <person name="Kirsch R."/>
            <person name="Pauchet Y."/>
        </authorList>
    </citation>
    <scope>NUCLEOTIDE SEQUENCE</scope>
    <source>
        <strain evidence="2">RBIC_L_NR</strain>
    </source>
</reference>
<accession>A0AAV8ZQH4</accession>
<sequence>MQSKYQLQSTSLKETDIVELKAFLGLLIFTSVFNSNHENIETLFATNGSGRDIFRAVMGAKRFAIILSALRFDNRVDREERRKVDPTALISFIFKSFIENCQNV</sequence>
<evidence type="ECO:0000259" key="1">
    <source>
        <dbReference type="Pfam" id="PF13843"/>
    </source>
</evidence>
<proteinExistence type="predicted"/>
<dbReference type="EMBL" id="JANEYF010000610">
    <property type="protein sequence ID" value="KAJ8968992.1"/>
    <property type="molecule type" value="Genomic_DNA"/>
</dbReference>
<organism evidence="2 3">
    <name type="scientific">Rhamnusium bicolor</name>
    <dbReference type="NCBI Taxonomy" id="1586634"/>
    <lineage>
        <taxon>Eukaryota</taxon>
        <taxon>Metazoa</taxon>
        <taxon>Ecdysozoa</taxon>
        <taxon>Arthropoda</taxon>
        <taxon>Hexapoda</taxon>
        <taxon>Insecta</taxon>
        <taxon>Pterygota</taxon>
        <taxon>Neoptera</taxon>
        <taxon>Endopterygota</taxon>
        <taxon>Coleoptera</taxon>
        <taxon>Polyphaga</taxon>
        <taxon>Cucujiformia</taxon>
        <taxon>Chrysomeloidea</taxon>
        <taxon>Cerambycidae</taxon>
        <taxon>Lepturinae</taxon>
        <taxon>Rhagiini</taxon>
        <taxon>Rhamnusium</taxon>
    </lineage>
</organism>
<protein>
    <recommendedName>
        <fullName evidence="1">PiggyBac transposable element-derived protein domain-containing protein</fullName>
    </recommendedName>
</protein>
<keyword evidence="3" id="KW-1185">Reference proteome</keyword>
<feature type="domain" description="PiggyBac transposable element-derived protein" evidence="1">
    <location>
        <begin position="10"/>
        <end position="104"/>
    </location>
</feature>
<evidence type="ECO:0000313" key="2">
    <source>
        <dbReference type="EMBL" id="KAJ8968992.1"/>
    </source>
</evidence>
<dbReference type="Proteomes" id="UP001162156">
    <property type="component" value="Unassembled WGS sequence"/>
</dbReference>
<dbReference type="Pfam" id="PF13843">
    <property type="entry name" value="DDE_Tnp_1_7"/>
    <property type="match status" value="1"/>
</dbReference>
<name>A0AAV8ZQH4_9CUCU</name>
<evidence type="ECO:0000313" key="3">
    <source>
        <dbReference type="Proteomes" id="UP001162156"/>
    </source>
</evidence>
<dbReference type="AlphaFoldDB" id="A0AAV8ZQH4"/>